<keyword evidence="2" id="KW-0732">Signal</keyword>
<organism evidence="3 4">
    <name type="scientific">Caenorhabditis japonica</name>
    <dbReference type="NCBI Taxonomy" id="281687"/>
    <lineage>
        <taxon>Eukaryota</taxon>
        <taxon>Metazoa</taxon>
        <taxon>Ecdysozoa</taxon>
        <taxon>Nematoda</taxon>
        <taxon>Chromadorea</taxon>
        <taxon>Rhabditida</taxon>
        <taxon>Rhabditina</taxon>
        <taxon>Rhabditomorpha</taxon>
        <taxon>Rhabditoidea</taxon>
        <taxon>Rhabditidae</taxon>
        <taxon>Peloderinae</taxon>
        <taxon>Caenorhabditis</taxon>
    </lineage>
</organism>
<keyword evidence="4" id="KW-1185">Reference proteome</keyword>
<evidence type="ECO:0000256" key="2">
    <source>
        <dbReference type="SAM" id="SignalP"/>
    </source>
</evidence>
<evidence type="ECO:0000256" key="1">
    <source>
        <dbReference type="SAM" id="MobiDB-lite"/>
    </source>
</evidence>
<feature type="region of interest" description="Disordered" evidence="1">
    <location>
        <begin position="91"/>
        <end position="114"/>
    </location>
</feature>
<name>A0A8R1HG05_CAEJA</name>
<reference evidence="3" key="2">
    <citation type="submission" date="2022-06" db="UniProtKB">
        <authorList>
            <consortium name="EnsemblMetazoa"/>
        </authorList>
    </citation>
    <scope>IDENTIFICATION</scope>
    <source>
        <strain evidence="3">DF5081</strain>
    </source>
</reference>
<evidence type="ECO:0000313" key="3">
    <source>
        <dbReference type="EnsemblMetazoa" id="CJA00410.1"/>
    </source>
</evidence>
<evidence type="ECO:0000313" key="4">
    <source>
        <dbReference type="Proteomes" id="UP000005237"/>
    </source>
</evidence>
<feature type="compositionally biased region" description="Basic and acidic residues" evidence="1">
    <location>
        <begin position="94"/>
        <end position="104"/>
    </location>
</feature>
<reference evidence="4" key="1">
    <citation type="submission" date="2010-08" db="EMBL/GenBank/DDBJ databases">
        <authorList>
            <consortium name="Caenorhabditis japonica Sequencing Consortium"/>
            <person name="Wilson R.K."/>
        </authorList>
    </citation>
    <scope>NUCLEOTIDE SEQUENCE [LARGE SCALE GENOMIC DNA]</scope>
    <source>
        <strain evidence="4">DF5081</strain>
    </source>
</reference>
<proteinExistence type="predicted"/>
<feature type="signal peptide" evidence="2">
    <location>
        <begin position="1"/>
        <end position="24"/>
    </location>
</feature>
<feature type="region of interest" description="Disordered" evidence="1">
    <location>
        <begin position="51"/>
        <end position="73"/>
    </location>
</feature>
<dbReference type="EnsemblMetazoa" id="CJA00410.1">
    <property type="protein sequence ID" value="CJA00410.1"/>
    <property type="gene ID" value="WBGene00119614"/>
</dbReference>
<protein>
    <submittedName>
        <fullName evidence="3">Uncharacterized protein</fullName>
    </submittedName>
</protein>
<feature type="chain" id="PRO_5035886246" evidence="2">
    <location>
        <begin position="25"/>
        <end position="139"/>
    </location>
</feature>
<dbReference type="Proteomes" id="UP000005237">
    <property type="component" value="Unassembled WGS sequence"/>
</dbReference>
<accession>A0A8R1HG05</accession>
<sequence>MWRLLKSSSLILVLALCLISLANCQLSEEEGKTRAKRSYYGGYDMYGLAPIAPPPPPPPPPPPASMPIQYPMNYDTPGNANYNPVTAIRQPRQIHVESSPRDSETSGGQVIFSGEDRYYTSSTAPAPVYRPDGFNVSRY</sequence>
<feature type="compositionally biased region" description="Pro residues" evidence="1">
    <location>
        <begin position="51"/>
        <end position="65"/>
    </location>
</feature>
<dbReference type="AlphaFoldDB" id="A0A8R1HG05"/>